<dbReference type="AlphaFoldDB" id="A0A8S4SI45"/>
<dbReference type="OrthoDB" id="10639976at2759"/>
<protein>
    <submittedName>
        <fullName evidence="2">Jg21169 protein</fullName>
    </submittedName>
</protein>
<evidence type="ECO:0000313" key="2">
    <source>
        <dbReference type="EMBL" id="CAH2268900.1"/>
    </source>
</evidence>
<dbReference type="EMBL" id="CAKXAJ010026482">
    <property type="protein sequence ID" value="CAH2268900.1"/>
    <property type="molecule type" value="Genomic_DNA"/>
</dbReference>
<keyword evidence="3" id="KW-1185">Reference proteome</keyword>
<evidence type="ECO:0000313" key="3">
    <source>
        <dbReference type="Proteomes" id="UP000838756"/>
    </source>
</evidence>
<organism evidence="2 3">
    <name type="scientific">Pararge aegeria aegeria</name>
    <dbReference type="NCBI Taxonomy" id="348720"/>
    <lineage>
        <taxon>Eukaryota</taxon>
        <taxon>Metazoa</taxon>
        <taxon>Ecdysozoa</taxon>
        <taxon>Arthropoda</taxon>
        <taxon>Hexapoda</taxon>
        <taxon>Insecta</taxon>
        <taxon>Pterygota</taxon>
        <taxon>Neoptera</taxon>
        <taxon>Endopterygota</taxon>
        <taxon>Lepidoptera</taxon>
        <taxon>Glossata</taxon>
        <taxon>Ditrysia</taxon>
        <taxon>Papilionoidea</taxon>
        <taxon>Nymphalidae</taxon>
        <taxon>Satyrinae</taxon>
        <taxon>Satyrini</taxon>
        <taxon>Parargina</taxon>
        <taxon>Pararge</taxon>
    </lineage>
</organism>
<comment type="caution">
    <text evidence="2">The sequence shown here is derived from an EMBL/GenBank/DDBJ whole genome shotgun (WGS) entry which is preliminary data.</text>
</comment>
<accession>A0A8S4SI45</accession>
<feature type="region of interest" description="Disordered" evidence="1">
    <location>
        <begin position="138"/>
        <end position="174"/>
    </location>
</feature>
<proteinExistence type="predicted"/>
<sequence length="174" mass="19385">MEAGRAFQILAVRLRNEDAKRLVRVYENQSAREARNREVTARTKPSGRRCAGREGCRKRVLRAPAGAASAFASSRLISQRQARRLRLSPPLILKRYSHRHALMLHDATDRLKSLTFNNIIAVASCGVVVRGAEPRLAGSAARGASEARERAHSRSERCFGTNKQKKTRSERAAL</sequence>
<dbReference type="Proteomes" id="UP000838756">
    <property type="component" value="Unassembled WGS sequence"/>
</dbReference>
<gene>
    <name evidence="2" type="primary">jg21169</name>
    <name evidence="2" type="ORF">PAEG_LOCUS27203</name>
</gene>
<evidence type="ECO:0000256" key="1">
    <source>
        <dbReference type="SAM" id="MobiDB-lite"/>
    </source>
</evidence>
<name>A0A8S4SI45_9NEOP</name>
<reference evidence="2" key="1">
    <citation type="submission" date="2022-03" db="EMBL/GenBank/DDBJ databases">
        <authorList>
            <person name="Lindestad O."/>
        </authorList>
    </citation>
    <scope>NUCLEOTIDE SEQUENCE</scope>
</reference>
<feature type="compositionally biased region" description="Basic and acidic residues" evidence="1">
    <location>
        <begin position="145"/>
        <end position="157"/>
    </location>
</feature>